<keyword evidence="2" id="KW-1185">Reference proteome</keyword>
<reference evidence="1" key="1">
    <citation type="journal article" date="2014" name="Int. J. Syst. Evol. Microbiol.">
        <title>Complete genome sequence of Corynebacterium casei LMG S-19264T (=DSM 44701T), isolated from a smear-ripened cheese.</title>
        <authorList>
            <consortium name="US DOE Joint Genome Institute (JGI-PGF)"/>
            <person name="Walter F."/>
            <person name="Albersmeier A."/>
            <person name="Kalinowski J."/>
            <person name="Ruckert C."/>
        </authorList>
    </citation>
    <scope>NUCLEOTIDE SEQUENCE</scope>
    <source>
        <strain evidence="1">VKM B-2935</strain>
    </source>
</reference>
<comment type="caution">
    <text evidence="1">The sequence shown here is derived from an EMBL/GenBank/DDBJ whole genome shotgun (WGS) entry which is preliminary data.</text>
</comment>
<name>A0A9W6K5U3_9PSED</name>
<accession>A0A9W6K5U3</accession>
<evidence type="ECO:0000313" key="2">
    <source>
        <dbReference type="Proteomes" id="UP001143328"/>
    </source>
</evidence>
<gene>
    <name evidence="1" type="ORF">GCM10017655_16060</name>
</gene>
<dbReference type="Proteomes" id="UP001143328">
    <property type="component" value="Unassembled WGS sequence"/>
</dbReference>
<proteinExistence type="predicted"/>
<sequence>MDVDEAEHEEKWARKRAKTYASRRRKNQIIRKMERQLAQEVCQLRADTKYSQCELQNVRSSLEWLISWRIKNCVNQTPMWCDGIETLTIAGSGGIIFHLDAQAIIGPESDVTNLYRCQLKGSFVLSRNLKEIKQYCLRLTGNDHVYVLSKNR</sequence>
<protein>
    <submittedName>
        <fullName evidence="1">Uncharacterized protein</fullName>
    </submittedName>
</protein>
<evidence type="ECO:0000313" key="1">
    <source>
        <dbReference type="EMBL" id="GLK88544.1"/>
    </source>
</evidence>
<dbReference type="RefSeq" id="WP_271194751.1">
    <property type="nucleotide sequence ID" value="NZ_BSFN01000003.1"/>
</dbReference>
<dbReference type="EMBL" id="BSFN01000003">
    <property type="protein sequence ID" value="GLK88544.1"/>
    <property type="molecule type" value="Genomic_DNA"/>
</dbReference>
<reference evidence="1" key="2">
    <citation type="submission" date="2023-01" db="EMBL/GenBank/DDBJ databases">
        <authorList>
            <person name="Sun Q."/>
            <person name="Evtushenko L."/>
        </authorList>
    </citation>
    <scope>NUCLEOTIDE SEQUENCE</scope>
    <source>
        <strain evidence="1">VKM B-2935</strain>
    </source>
</reference>
<organism evidence="1 2">
    <name type="scientific">Pseudomonas turukhanskensis</name>
    <dbReference type="NCBI Taxonomy" id="1806536"/>
    <lineage>
        <taxon>Bacteria</taxon>
        <taxon>Pseudomonadati</taxon>
        <taxon>Pseudomonadota</taxon>
        <taxon>Gammaproteobacteria</taxon>
        <taxon>Pseudomonadales</taxon>
        <taxon>Pseudomonadaceae</taxon>
        <taxon>Pseudomonas</taxon>
    </lineage>
</organism>
<dbReference type="AlphaFoldDB" id="A0A9W6K5U3"/>